<dbReference type="PANTHER" id="PTHR21588">
    <property type="entry name" value="COILED-COIL-HELIX-COILED-COIL-HELIX DOMAIN CONTAINING 6"/>
    <property type="match status" value="1"/>
</dbReference>
<evidence type="ECO:0000256" key="1">
    <source>
        <dbReference type="SAM" id="MobiDB-lite"/>
    </source>
</evidence>
<dbReference type="GO" id="GO:0061617">
    <property type="term" value="C:MICOS complex"/>
    <property type="evidence" value="ECO:0007669"/>
    <property type="project" value="TreeGrafter"/>
</dbReference>
<sequence length="135" mass="16034">MNTTLNIPKPMEDEDELSDLEVQSSTELALRDRSNSIKLHDEEQDYWSHRIDYLKNEHQIINKIVETEYQKTIEKTRQMFNIPKVTEGKINRIKKCSTWRDKMLKCYEDYPRQPLMCSSIVQAFSNCVASCRLED</sequence>
<dbReference type="OrthoDB" id="162894at2759"/>
<evidence type="ECO:0000313" key="3">
    <source>
        <dbReference type="Proteomes" id="UP000789524"/>
    </source>
</evidence>
<dbReference type="EMBL" id="CAKASE010000080">
    <property type="protein sequence ID" value="CAG9581344.1"/>
    <property type="molecule type" value="Genomic_DNA"/>
</dbReference>
<evidence type="ECO:0000313" key="2">
    <source>
        <dbReference type="EMBL" id="CAG9581344.1"/>
    </source>
</evidence>
<comment type="caution">
    <text evidence="2">The sequence shown here is derived from an EMBL/GenBank/DDBJ whole genome shotgun (WGS) entry which is preliminary data.</text>
</comment>
<dbReference type="PANTHER" id="PTHR21588:SF18">
    <property type="entry name" value="MICOS COMPLEX SUBUNIT MIC19"/>
    <property type="match status" value="1"/>
</dbReference>
<dbReference type="InterPro" id="IPR052632">
    <property type="entry name" value="MICOS_subunit_Mic19"/>
</dbReference>
<dbReference type="AlphaFoldDB" id="A0A8J2R6P3"/>
<proteinExistence type="predicted"/>
<dbReference type="Proteomes" id="UP000789524">
    <property type="component" value="Unassembled WGS sequence"/>
</dbReference>
<name>A0A8J2R6P3_9NEOP</name>
<feature type="region of interest" description="Disordered" evidence="1">
    <location>
        <begin position="1"/>
        <end position="21"/>
    </location>
</feature>
<organism evidence="2 3">
    <name type="scientific">Danaus chrysippus</name>
    <name type="common">African queen</name>
    <dbReference type="NCBI Taxonomy" id="151541"/>
    <lineage>
        <taxon>Eukaryota</taxon>
        <taxon>Metazoa</taxon>
        <taxon>Ecdysozoa</taxon>
        <taxon>Arthropoda</taxon>
        <taxon>Hexapoda</taxon>
        <taxon>Insecta</taxon>
        <taxon>Pterygota</taxon>
        <taxon>Neoptera</taxon>
        <taxon>Endopterygota</taxon>
        <taxon>Lepidoptera</taxon>
        <taxon>Glossata</taxon>
        <taxon>Ditrysia</taxon>
        <taxon>Papilionoidea</taxon>
        <taxon>Nymphalidae</taxon>
        <taxon>Danainae</taxon>
        <taxon>Danaini</taxon>
        <taxon>Danaina</taxon>
        <taxon>Danaus</taxon>
        <taxon>Anosia</taxon>
    </lineage>
</organism>
<protein>
    <submittedName>
        <fullName evidence="2">(African queen) hypothetical protein</fullName>
    </submittedName>
</protein>
<dbReference type="GO" id="GO:0007007">
    <property type="term" value="P:inner mitochondrial membrane organization"/>
    <property type="evidence" value="ECO:0007669"/>
    <property type="project" value="TreeGrafter"/>
</dbReference>
<keyword evidence="3" id="KW-1185">Reference proteome</keyword>
<gene>
    <name evidence="2" type="ORF">DCHRY22_LOCUS13972</name>
</gene>
<accession>A0A8J2R6P3</accession>
<reference evidence="2" key="1">
    <citation type="submission" date="2021-09" db="EMBL/GenBank/DDBJ databases">
        <authorList>
            <person name="Martin H S."/>
        </authorList>
    </citation>
    <scope>NUCLEOTIDE SEQUENCE</scope>
</reference>